<dbReference type="EMBL" id="JBJHZY010000002">
    <property type="protein sequence ID" value="MFL0268648.1"/>
    <property type="molecule type" value="Genomic_DNA"/>
</dbReference>
<feature type="transmembrane region" description="Helical" evidence="6">
    <location>
        <begin position="22"/>
        <end position="55"/>
    </location>
</feature>
<sequence>MISIDKLSYISELRKINPMEKFIFSMFTMIVCICLNNIIVSIITLLLMSAITICIGKLSVKTYWKLILLPMTFLIIGIITIAINIVQSNSELLFSFNIFNLKLGTSVDSLVTALRIFFKALASVSCLYFLTLSTPVFEILAVLKKLKMPKLFIELMSLIYRFIFVLLDTANMIFISQCSRLGYSTIKLSYNSLGQLITSLFIRSYKRSQDVYIAMESRGYEGEINLLENNYKFSSKNIVIIIFLEIFLIAIGIGKIF</sequence>
<keyword evidence="8" id="KW-1185">Reference proteome</keyword>
<keyword evidence="5 6" id="KW-0472">Membrane</keyword>
<feature type="transmembrane region" description="Helical" evidence="6">
    <location>
        <begin position="116"/>
        <end position="137"/>
    </location>
</feature>
<protein>
    <submittedName>
        <fullName evidence="7">Cobalt ECF transporter T component CbiQ</fullName>
    </submittedName>
</protein>
<gene>
    <name evidence="7" type="primary">cbiQ</name>
    <name evidence="7" type="ORF">ACJDUH_11155</name>
</gene>
<proteinExistence type="predicted"/>
<feature type="transmembrane region" description="Helical" evidence="6">
    <location>
        <begin position="158"/>
        <end position="176"/>
    </location>
</feature>
<dbReference type="NCBIfam" id="TIGR02454">
    <property type="entry name" value="ECF_T_CbiQ"/>
    <property type="match status" value="1"/>
</dbReference>
<dbReference type="RefSeq" id="WP_406765274.1">
    <property type="nucleotide sequence ID" value="NZ_JBJHZY010000002.1"/>
</dbReference>
<dbReference type="PANTHER" id="PTHR43723">
    <property type="entry name" value="COBALT TRANSPORT PROTEIN CBIQ"/>
    <property type="match status" value="1"/>
</dbReference>
<dbReference type="InterPro" id="IPR052770">
    <property type="entry name" value="Cobalt_transport_CbiQ"/>
</dbReference>
<evidence type="ECO:0000256" key="5">
    <source>
        <dbReference type="ARBA" id="ARBA00023136"/>
    </source>
</evidence>
<organism evidence="7 8">
    <name type="scientific">Candidatus Clostridium radicumherbarum</name>
    <dbReference type="NCBI Taxonomy" id="3381662"/>
    <lineage>
        <taxon>Bacteria</taxon>
        <taxon>Bacillati</taxon>
        <taxon>Bacillota</taxon>
        <taxon>Clostridia</taxon>
        <taxon>Eubacteriales</taxon>
        <taxon>Clostridiaceae</taxon>
        <taxon>Clostridium</taxon>
    </lineage>
</organism>
<comment type="caution">
    <text evidence="7">The sequence shown here is derived from an EMBL/GenBank/DDBJ whole genome shotgun (WGS) entry which is preliminary data.</text>
</comment>
<name>A0ABW8TTU3_9CLOT</name>
<keyword evidence="4 6" id="KW-1133">Transmembrane helix</keyword>
<dbReference type="InterPro" id="IPR003339">
    <property type="entry name" value="ABC/ECF_trnsptr_transmembrane"/>
</dbReference>
<feature type="transmembrane region" description="Helical" evidence="6">
    <location>
        <begin position="238"/>
        <end position="256"/>
    </location>
</feature>
<comment type="subcellular location">
    <subcellularLocation>
        <location evidence="1">Cell membrane</location>
        <topology evidence="1">Multi-pass membrane protein</topology>
    </subcellularLocation>
</comment>
<evidence type="ECO:0000313" key="8">
    <source>
        <dbReference type="Proteomes" id="UP001623661"/>
    </source>
</evidence>
<evidence type="ECO:0000313" key="7">
    <source>
        <dbReference type="EMBL" id="MFL0268648.1"/>
    </source>
</evidence>
<evidence type="ECO:0000256" key="2">
    <source>
        <dbReference type="ARBA" id="ARBA00022475"/>
    </source>
</evidence>
<keyword evidence="2" id="KW-1003">Cell membrane</keyword>
<keyword evidence="3 6" id="KW-0812">Transmembrane</keyword>
<evidence type="ECO:0000256" key="3">
    <source>
        <dbReference type="ARBA" id="ARBA00022692"/>
    </source>
</evidence>
<dbReference type="CDD" id="cd16914">
    <property type="entry name" value="EcfT"/>
    <property type="match status" value="1"/>
</dbReference>
<evidence type="ECO:0000256" key="6">
    <source>
        <dbReference type="SAM" id="Phobius"/>
    </source>
</evidence>
<dbReference type="InterPro" id="IPR012809">
    <property type="entry name" value="ECF_CbiQ"/>
</dbReference>
<feature type="transmembrane region" description="Helical" evidence="6">
    <location>
        <begin position="67"/>
        <end position="86"/>
    </location>
</feature>
<dbReference type="Proteomes" id="UP001623661">
    <property type="component" value="Unassembled WGS sequence"/>
</dbReference>
<evidence type="ECO:0000256" key="1">
    <source>
        <dbReference type="ARBA" id="ARBA00004651"/>
    </source>
</evidence>
<dbReference type="Pfam" id="PF02361">
    <property type="entry name" value="CbiQ"/>
    <property type="match status" value="1"/>
</dbReference>
<accession>A0ABW8TTU3</accession>
<reference evidence="7 8" key="1">
    <citation type="submission" date="2024-11" db="EMBL/GenBank/DDBJ databases">
        <authorList>
            <person name="Heng Y.C."/>
            <person name="Lim A.C.H."/>
            <person name="Lee J.K.Y."/>
            <person name="Kittelmann S."/>
        </authorList>
    </citation>
    <scope>NUCLEOTIDE SEQUENCE [LARGE SCALE GENOMIC DNA]</scope>
    <source>
        <strain evidence="7 8">WILCCON 0202</strain>
    </source>
</reference>
<evidence type="ECO:0000256" key="4">
    <source>
        <dbReference type="ARBA" id="ARBA00022989"/>
    </source>
</evidence>
<dbReference type="PANTHER" id="PTHR43723:SF1">
    <property type="entry name" value="COBALT TRANSPORT PROTEIN CBIQ"/>
    <property type="match status" value="1"/>
</dbReference>